<name>A0A1E2VBT6_9GAMM</name>
<dbReference type="Gene3D" id="1.10.3470.10">
    <property type="entry name" value="ABC transporter involved in vitamin B12 uptake, BtuC"/>
    <property type="match status" value="1"/>
</dbReference>
<dbReference type="PANTHER" id="PTHR30472:SF25">
    <property type="entry name" value="ABC TRANSPORTER PERMEASE PROTEIN MJ0876-RELATED"/>
    <property type="match status" value="1"/>
</dbReference>
<feature type="transmembrane region" description="Helical" evidence="8">
    <location>
        <begin position="95"/>
        <end position="116"/>
    </location>
</feature>
<dbReference type="Pfam" id="PF01032">
    <property type="entry name" value="FecCD"/>
    <property type="match status" value="1"/>
</dbReference>
<dbReference type="InterPro" id="IPR000522">
    <property type="entry name" value="ABC_transptr_permease_BtuC"/>
</dbReference>
<sequence length="342" mass="35526">MSAVIRFGPRLSLKGAPLWSLFIGLCLILAWAAYQGGIGLQALTNGSAPMDQVLTIWAALRLPRLLLGLMVGAMLAASGTAMQGLFRNPLADPTLLGMASGAGLAVAIWIVFFQGFVGDWGLYGQFGAGFLGALVVSLLVFTLGQGRASGDSLLTLLLAGLAITALASAGGGLLAFLANDEQLRQLSLWGMGSLTQSLWPPVVVGLVLMPVAAWGLWRRAGDLDLLQLGDLTAHGAGLDIPRLRRSVVLWSALGVGLCVALSGIIGFVGLLVPHALRLWLGPGHRLLLPASMLGGAALLVCADMLARSLAPPAELPVGVLTSLIGGPYFLWLLVRGQRHAQA</sequence>
<comment type="subcellular location">
    <subcellularLocation>
        <location evidence="1">Cell membrane</location>
        <topology evidence="1">Multi-pass membrane protein</topology>
    </subcellularLocation>
</comment>
<evidence type="ECO:0000256" key="8">
    <source>
        <dbReference type="SAM" id="Phobius"/>
    </source>
</evidence>
<evidence type="ECO:0000256" key="2">
    <source>
        <dbReference type="ARBA" id="ARBA00007935"/>
    </source>
</evidence>
<evidence type="ECO:0000256" key="6">
    <source>
        <dbReference type="ARBA" id="ARBA00022989"/>
    </source>
</evidence>
<comment type="caution">
    <text evidence="9">The sequence shown here is derived from an EMBL/GenBank/DDBJ whole genome shotgun (WGS) entry which is preliminary data.</text>
</comment>
<evidence type="ECO:0000313" key="10">
    <source>
        <dbReference type="Proteomes" id="UP000094291"/>
    </source>
</evidence>
<feature type="transmembrane region" description="Helical" evidence="8">
    <location>
        <begin position="153"/>
        <end position="178"/>
    </location>
</feature>
<evidence type="ECO:0000256" key="1">
    <source>
        <dbReference type="ARBA" id="ARBA00004651"/>
    </source>
</evidence>
<dbReference type="CDD" id="cd06550">
    <property type="entry name" value="TM_ABC_iron-siderophores_like"/>
    <property type="match status" value="1"/>
</dbReference>
<reference evidence="9 10" key="1">
    <citation type="submission" date="2016-08" db="EMBL/GenBank/DDBJ databases">
        <authorList>
            <person name="Seilhamer J.J."/>
        </authorList>
    </citation>
    <scope>NUCLEOTIDE SEQUENCE [LARGE SCALE GENOMIC DNA]</scope>
    <source>
        <strain evidence="9 10">PH27A</strain>
    </source>
</reference>
<dbReference type="PANTHER" id="PTHR30472">
    <property type="entry name" value="FERRIC ENTEROBACTIN TRANSPORT SYSTEM PERMEASE PROTEIN"/>
    <property type="match status" value="1"/>
</dbReference>
<keyword evidence="3" id="KW-0813">Transport</keyword>
<keyword evidence="5 8" id="KW-0812">Transmembrane</keyword>
<feature type="transmembrane region" description="Helical" evidence="8">
    <location>
        <begin position="16"/>
        <end position="34"/>
    </location>
</feature>
<dbReference type="GO" id="GO:0022857">
    <property type="term" value="F:transmembrane transporter activity"/>
    <property type="evidence" value="ECO:0007669"/>
    <property type="project" value="InterPro"/>
</dbReference>
<dbReference type="AlphaFoldDB" id="A0A1E2VBT6"/>
<dbReference type="GO" id="GO:0033214">
    <property type="term" value="P:siderophore-iron import into cell"/>
    <property type="evidence" value="ECO:0007669"/>
    <property type="project" value="TreeGrafter"/>
</dbReference>
<keyword evidence="10" id="KW-1185">Reference proteome</keyword>
<proteinExistence type="inferred from homology"/>
<feature type="transmembrane region" description="Helical" evidence="8">
    <location>
        <begin position="54"/>
        <end position="75"/>
    </location>
</feature>
<evidence type="ECO:0000313" key="9">
    <source>
        <dbReference type="EMBL" id="ODC04449.1"/>
    </source>
</evidence>
<feature type="transmembrane region" description="Helical" evidence="8">
    <location>
        <begin position="122"/>
        <end position="141"/>
    </location>
</feature>
<feature type="transmembrane region" description="Helical" evidence="8">
    <location>
        <begin position="247"/>
        <end position="274"/>
    </location>
</feature>
<dbReference type="EMBL" id="MDTQ01000001">
    <property type="protein sequence ID" value="ODC04449.1"/>
    <property type="molecule type" value="Genomic_DNA"/>
</dbReference>
<evidence type="ECO:0000256" key="7">
    <source>
        <dbReference type="ARBA" id="ARBA00023136"/>
    </source>
</evidence>
<feature type="transmembrane region" description="Helical" evidence="8">
    <location>
        <begin position="317"/>
        <end position="334"/>
    </location>
</feature>
<dbReference type="FunFam" id="1.10.3470.10:FF:000001">
    <property type="entry name" value="Vitamin B12 ABC transporter permease BtuC"/>
    <property type="match status" value="1"/>
</dbReference>
<dbReference type="SUPFAM" id="SSF81345">
    <property type="entry name" value="ABC transporter involved in vitamin B12 uptake, BtuC"/>
    <property type="match status" value="1"/>
</dbReference>
<keyword evidence="7 8" id="KW-0472">Membrane</keyword>
<evidence type="ECO:0000256" key="4">
    <source>
        <dbReference type="ARBA" id="ARBA00022475"/>
    </source>
</evidence>
<protein>
    <submittedName>
        <fullName evidence="9">Iron ABC transporter</fullName>
    </submittedName>
</protein>
<dbReference type="GO" id="GO:0005886">
    <property type="term" value="C:plasma membrane"/>
    <property type="evidence" value="ECO:0007669"/>
    <property type="project" value="UniProtKB-SubCell"/>
</dbReference>
<dbReference type="RefSeq" id="WP_068999431.1">
    <property type="nucleotide sequence ID" value="NZ_MDTQ01000001.1"/>
</dbReference>
<keyword evidence="6 8" id="KW-1133">Transmembrane helix</keyword>
<evidence type="ECO:0000256" key="3">
    <source>
        <dbReference type="ARBA" id="ARBA00022448"/>
    </source>
</evidence>
<comment type="similarity">
    <text evidence="2">Belongs to the binding-protein-dependent transport system permease family. FecCD subfamily.</text>
</comment>
<gene>
    <name evidence="9" type="ORF">BFW38_13825</name>
</gene>
<dbReference type="InterPro" id="IPR037294">
    <property type="entry name" value="ABC_BtuC-like"/>
</dbReference>
<feature type="transmembrane region" description="Helical" evidence="8">
    <location>
        <begin position="198"/>
        <end position="217"/>
    </location>
</feature>
<dbReference type="Proteomes" id="UP000094291">
    <property type="component" value="Unassembled WGS sequence"/>
</dbReference>
<dbReference type="STRING" id="197479.BFW38_13825"/>
<accession>A0A1E2VBT6</accession>
<keyword evidence="4" id="KW-1003">Cell membrane</keyword>
<organism evidence="9 10">
    <name type="scientific">Terasakiispira papahanaumokuakeensis</name>
    <dbReference type="NCBI Taxonomy" id="197479"/>
    <lineage>
        <taxon>Bacteria</taxon>
        <taxon>Pseudomonadati</taxon>
        <taxon>Pseudomonadota</taxon>
        <taxon>Gammaproteobacteria</taxon>
        <taxon>Oceanospirillales</taxon>
        <taxon>Terasakiispira</taxon>
    </lineage>
</organism>
<evidence type="ECO:0000256" key="5">
    <source>
        <dbReference type="ARBA" id="ARBA00022692"/>
    </source>
</evidence>
<dbReference type="OrthoDB" id="9055647at2"/>